<dbReference type="PANTHER" id="PTHR30329">
    <property type="entry name" value="STATOR ELEMENT OF FLAGELLAR MOTOR COMPLEX"/>
    <property type="match status" value="1"/>
</dbReference>
<dbReference type="SUPFAM" id="SSF103088">
    <property type="entry name" value="OmpA-like"/>
    <property type="match status" value="1"/>
</dbReference>
<name>A0A1I1CE47_9PSEU</name>
<evidence type="ECO:0000259" key="3">
    <source>
        <dbReference type="PROSITE" id="PS51123"/>
    </source>
</evidence>
<dbReference type="CDD" id="cd07185">
    <property type="entry name" value="OmpA_C-like"/>
    <property type="match status" value="1"/>
</dbReference>
<evidence type="ECO:0000256" key="2">
    <source>
        <dbReference type="SAM" id="MobiDB-lite"/>
    </source>
</evidence>
<dbReference type="InterPro" id="IPR006665">
    <property type="entry name" value="OmpA-like"/>
</dbReference>
<evidence type="ECO:0000313" key="5">
    <source>
        <dbReference type="Proteomes" id="UP000243799"/>
    </source>
</evidence>
<evidence type="ECO:0000256" key="1">
    <source>
        <dbReference type="PROSITE-ProRule" id="PRU00473"/>
    </source>
</evidence>
<accession>A0A1I1CE47</accession>
<dbReference type="InterPro" id="IPR050330">
    <property type="entry name" value="Bact_OuterMem_StrucFunc"/>
</dbReference>
<dbReference type="PANTHER" id="PTHR30329:SF21">
    <property type="entry name" value="LIPOPROTEIN YIAD-RELATED"/>
    <property type="match status" value="1"/>
</dbReference>
<reference evidence="5" key="1">
    <citation type="submission" date="2016-10" db="EMBL/GenBank/DDBJ databases">
        <authorList>
            <person name="Varghese N."/>
            <person name="Submissions S."/>
        </authorList>
    </citation>
    <scope>NUCLEOTIDE SEQUENCE [LARGE SCALE GENOMIC DNA]</scope>
    <source>
        <strain evidence="5">CGMCC 4.3568</strain>
    </source>
</reference>
<dbReference type="Gene3D" id="3.30.1330.60">
    <property type="entry name" value="OmpA-like domain"/>
    <property type="match status" value="1"/>
</dbReference>
<feature type="domain" description="OmpA-like" evidence="3">
    <location>
        <begin position="109"/>
        <end position="219"/>
    </location>
</feature>
<keyword evidence="1" id="KW-0472">Membrane</keyword>
<dbReference type="AlphaFoldDB" id="A0A1I1CE47"/>
<sequence>MSGPRGWLPLIPLGLLVTGVLTLLAGWTTGQDIEAGLTERSAAALAEEGLDGGTVTFDGRDATVAGFAGDRAEQAAAVVRSVSGVRVVEHAGAETTSGSGGQSIEELQAEIDRLLEDEPISFVPDTAELTQEGARTAQQVAELLTGAGGYEVIEVGGHVAATPGDESTAMSLSTDRAQTVVDLLVSEGLPTGRITARGYGATQPRTDGGDDRRVEITLR</sequence>
<protein>
    <submittedName>
        <fullName evidence="4">Outer membrane protein OmpA</fullName>
    </submittedName>
</protein>
<dbReference type="Proteomes" id="UP000243799">
    <property type="component" value="Unassembled WGS sequence"/>
</dbReference>
<feature type="compositionally biased region" description="Basic and acidic residues" evidence="2">
    <location>
        <begin position="207"/>
        <end position="219"/>
    </location>
</feature>
<evidence type="ECO:0000313" key="4">
    <source>
        <dbReference type="EMBL" id="SFB60352.1"/>
    </source>
</evidence>
<dbReference type="STRING" id="490629.SAMN05216266_12552"/>
<dbReference type="GO" id="GO:0016020">
    <property type="term" value="C:membrane"/>
    <property type="evidence" value="ECO:0007669"/>
    <property type="project" value="UniProtKB-UniRule"/>
</dbReference>
<dbReference type="PROSITE" id="PS51123">
    <property type="entry name" value="OMPA_2"/>
    <property type="match status" value="1"/>
</dbReference>
<dbReference type="RefSeq" id="WP_091678113.1">
    <property type="nucleotide sequence ID" value="NZ_FOKG01000025.1"/>
</dbReference>
<organism evidence="4 5">
    <name type="scientific">Amycolatopsis marina</name>
    <dbReference type="NCBI Taxonomy" id="490629"/>
    <lineage>
        <taxon>Bacteria</taxon>
        <taxon>Bacillati</taxon>
        <taxon>Actinomycetota</taxon>
        <taxon>Actinomycetes</taxon>
        <taxon>Pseudonocardiales</taxon>
        <taxon>Pseudonocardiaceae</taxon>
        <taxon>Amycolatopsis</taxon>
    </lineage>
</organism>
<dbReference type="EMBL" id="FOKG01000025">
    <property type="protein sequence ID" value="SFB60352.1"/>
    <property type="molecule type" value="Genomic_DNA"/>
</dbReference>
<keyword evidence="5" id="KW-1185">Reference proteome</keyword>
<gene>
    <name evidence="4" type="ORF">SAMN05216266_12552</name>
</gene>
<dbReference type="OrthoDB" id="3555397at2"/>
<feature type="region of interest" description="Disordered" evidence="2">
    <location>
        <begin position="196"/>
        <end position="219"/>
    </location>
</feature>
<dbReference type="InterPro" id="IPR036737">
    <property type="entry name" value="OmpA-like_sf"/>
</dbReference>
<dbReference type="Pfam" id="PF00691">
    <property type="entry name" value="OmpA"/>
    <property type="match status" value="1"/>
</dbReference>
<proteinExistence type="predicted"/>